<proteinExistence type="inferred from homology"/>
<dbReference type="EMBL" id="JBHSJJ010000002">
    <property type="protein sequence ID" value="MFC4870872.1"/>
    <property type="molecule type" value="Genomic_DNA"/>
</dbReference>
<comment type="similarity">
    <text evidence="1">Belongs to the TolB family.</text>
</comment>
<dbReference type="InterPro" id="IPR011042">
    <property type="entry name" value="6-blade_b-propeller_TolB-like"/>
</dbReference>
<organism evidence="2 3">
    <name type="scientific">Negadavirga shengliensis</name>
    <dbReference type="NCBI Taxonomy" id="1389218"/>
    <lineage>
        <taxon>Bacteria</taxon>
        <taxon>Pseudomonadati</taxon>
        <taxon>Bacteroidota</taxon>
        <taxon>Cytophagia</taxon>
        <taxon>Cytophagales</taxon>
        <taxon>Cyclobacteriaceae</taxon>
        <taxon>Negadavirga</taxon>
    </lineage>
</organism>
<name>A0ABV9SX96_9BACT</name>
<sequence>MKMRNYAQSLASVTSTSLFLTFLLWSFGNQDCQAQYFGRNKPKYKKDVASLVESPHFDIYHYLDNDSTAKRLAEWHEWWYSRHRTVLEDTFHTRNPIIFYNHHVDFQQTTAIESFIEVGTGGVTESLKNRVVMPYMETHAQTSHVIGHEMVHAFQYRILSSIDTLGVASIRNIPLWMIEGMAEYLSLGRNHPHTAMWMRDAVLHNNIPTLKQMSQGHEFFPYRYGHAFWAYVTGIWGEEIIKPLFLTSAAVGYERAIEEVLKITEEEFSKRWADQLRQHYTPLMADTTEMVGREWFTPSNAGHLNISPVYSPDARYMAFISEKEGLSVDIFLAETASGKIIRKLSSGLDNFHVDDFNFIESVGSFSPDGRQFAFIVYSKGKNRILIVEVKSGMTIREIEIPGLNAFNHISWSPNGRYFVMSGMQNGQSDLYLYDMERKSLRPLTSDYYSDVHPAWSPDGNWVVFSSDRGGKNDHGRFMFQGFNVCLLDIHSGEIEVLDLFPGADNLNPQFSVDGNMIYFLSDADGFRDLYEYSLVRHEVFRLTGFFTGISGITTLAPALTVARNNGWIAYSVFRNGKYSIYRADPADFYVTYKNSNGQVSELHAAVLPPSHSVPIVRAQERLNAAYSMTRVAGNHQEILPRPFKHRFQLDYIGNTGVINIASGRYTSALAGGVNALFSDILGNHQLFSAVSLNGEIFDIGAQLAYVNRKNPIFWGGILSHIPYQSASSSIFPDTLMVADDPLPVTNMAIDRLRTFETRAGAFGIYPLSKAHRFEAGLSLTRYHFRLDRINNYYYQGYMVAESREKLPSPSGFNMGQVNVAYVGDNSVFGTVGPLKGRRFRYDVEKYFGAANFHSLLADYREYYRMRPFTLAFRGYHFGRYGQDAQNAILPPLYLGQPSLVRGFTGNSFNMNNVNLFGEFSLNQLVGNKLLVGNVELRLPFSGPERISMIKSNFFPTELALFVDSGLAWDNRGIMNQPIPGQDQFEYRRRPVASAGLSVRANLLGYMVVESYYAFPWQRNLGAGVFGLNFLPAW</sequence>
<accession>A0ABV9SX96</accession>
<dbReference type="SUPFAM" id="SSF82171">
    <property type="entry name" value="DPP6 N-terminal domain-like"/>
    <property type="match status" value="1"/>
</dbReference>
<comment type="caution">
    <text evidence="2">The sequence shown here is derived from an EMBL/GenBank/DDBJ whole genome shotgun (WGS) entry which is preliminary data.</text>
</comment>
<dbReference type="InterPro" id="IPR011659">
    <property type="entry name" value="WD40"/>
</dbReference>
<dbReference type="PANTHER" id="PTHR36842">
    <property type="entry name" value="PROTEIN TOLB HOMOLOG"/>
    <property type="match status" value="1"/>
</dbReference>
<dbReference type="Gene3D" id="2.120.10.30">
    <property type="entry name" value="TolB, C-terminal domain"/>
    <property type="match status" value="2"/>
</dbReference>
<dbReference type="Pfam" id="PF07676">
    <property type="entry name" value="PD40"/>
    <property type="match status" value="5"/>
</dbReference>
<reference evidence="3" key="1">
    <citation type="journal article" date="2019" name="Int. J. Syst. Evol. Microbiol.">
        <title>The Global Catalogue of Microorganisms (GCM) 10K type strain sequencing project: providing services to taxonomists for standard genome sequencing and annotation.</title>
        <authorList>
            <consortium name="The Broad Institute Genomics Platform"/>
            <consortium name="The Broad Institute Genome Sequencing Center for Infectious Disease"/>
            <person name="Wu L."/>
            <person name="Ma J."/>
        </authorList>
    </citation>
    <scope>NUCLEOTIDE SEQUENCE [LARGE SCALE GENOMIC DNA]</scope>
    <source>
        <strain evidence="3">CGMCC 4.7466</strain>
    </source>
</reference>
<protein>
    <submittedName>
        <fullName evidence="2">TolB protein</fullName>
    </submittedName>
</protein>
<dbReference type="Proteomes" id="UP001595818">
    <property type="component" value="Unassembled WGS sequence"/>
</dbReference>
<evidence type="ECO:0000313" key="3">
    <source>
        <dbReference type="Proteomes" id="UP001595818"/>
    </source>
</evidence>
<evidence type="ECO:0000313" key="2">
    <source>
        <dbReference type="EMBL" id="MFC4870872.1"/>
    </source>
</evidence>
<dbReference type="PANTHER" id="PTHR36842:SF1">
    <property type="entry name" value="PROTEIN TOLB"/>
    <property type="match status" value="1"/>
</dbReference>
<gene>
    <name evidence="2" type="ORF">ACFPFU_04180</name>
</gene>
<dbReference type="RefSeq" id="WP_377061819.1">
    <property type="nucleotide sequence ID" value="NZ_JBHSJJ010000002.1"/>
</dbReference>
<keyword evidence="3" id="KW-1185">Reference proteome</keyword>
<evidence type="ECO:0000256" key="1">
    <source>
        <dbReference type="ARBA" id="ARBA00009820"/>
    </source>
</evidence>